<dbReference type="Gene3D" id="3.60.40.10">
    <property type="entry name" value="PPM-type phosphatase domain"/>
    <property type="match status" value="1"/>
</dbReference>
<evidence type="ECO:0000313" key="2">
    <source>
        <dbReference type="EMBL" id="SMF05132.1"/>
    </source>
</evidence>
<name>A0A1Y6BHZ0_9BACT</name>
<proteinExistence type="predicted"/>
<dbReference type="PROSITE" id="PS51746">
    <property type="entry name" value="PPM_2"/>
    <property type="match status" value="1"/>
</dbReference>
<evidence type="ECO:0000313" key="3">
    <source>
        <dbReference type="Proteomes" id="UP000192907"/>
    </source>
</evidence>
<accession>A0A1Y6BHZ0</accession>
<gene>
    <name evidence="2" type="ORF">SAMN06296036_10445</name>
</gene>
<dbReference type="EMBL" id="FWZT01000004">
    <property type="protein sequence ID" value="SMF05132.1"/>
    <property type="molecule type" value="Genomic_DNA"/>
</dbReference>
<dbReference type="InterPro" id="IPR001932">
    <property type="entry name" value="PPM-type_phosphatase-like_dom"/>
</dbReference>
<reference evidence="3" key="1">
    <citation type="submission" date="2017-04" db="EMBL/GenBank/DDBJ databases">
        <authorList>
            <person name="Varghese N."/>
            <person name="Submissions S."/>
        </authorList>
    </citation>
    <scope>NUCLEOTIDE SEQUENCE [LARGE SCALE GENOMIC DNA]</scope>
    <source>
        <strain evidence="3">RKEM611</strain>
    </source>
</reference>
<dbReference type="SMART" id="SM00332">
    <property type="entry name" value="PP2Cc"/>
    <property type="match status" value="1"/>
</dbReference>
<dbReference type="SUPFAM" id="SSF81606">
    <property type="entry name" value="PP2C-like"/>
    <property type="match status" value="1"/>
</dbReference>
<dbReference type="OrthoDB" id="261518at2"/>
<sequence length="252" mass="26966">MTEDNQDLAQCLILGRFQVATRTRPAPGKAQNEDSLAAKEVPSGLVALIADGVGGCPRAHEASQAVATELADQADKQDFDLITFADRCQDRIRDMKVGAASTLACIQIVEHTLRYLIAGDSLVKVIGGRGKIKDESPGHSVLNMWESTGILDSIAPSRQVQAGYELLNCLGSDTCYYHISPMIPLAPKDIILIASDGIFDNLSSQELVQVISSSGPSALEICQGIFEALDRSIAQASDPKLDDSSLIVIRQT</sequence>
<feature type="domain" description="PPM-type phosphatase" evidence="1">
    <location>
        <begin position="16"/>
        <end position="251"/>
    </location>
</feature>
<dbReference type="AlphaFoldDB" id="A0A1Y6BHZ0"/>
<dbReference type="Proteomes" id="UP000192907">
    <property type="component" value="Unassembled WGS sequence"/>
</dbReference>
<dbReference type="RefSeq" id="WP_132316973.1">
    <property type="nucleotide sequence ID" value="NZ_FWZT01000004.1"/>
</dbReference>
<dbReference type="InterPro" id="IPR036457">
    <property type="entry name" value="PPM-type-like_dom_sf"/>
</dbReference>
<protein>
    <submittedName>
        <fullName evidence="2">Serine/threonine protein phosphatase PrpC</fullName>
    </submittedName>
</protein>
<organism evidence="2 3">
    <name type="scientific">Pseudobacteriovorax antillogorgiicola</name>
    <dbReference type="NCBI Taxonomy" id="1513793"/>
    <lineage>
        <taxon>Bacteria</taxon>
        <taxon>Pseudomonadati</taxon>
        <taxon>Bdellovibrionota</taxon>
        <taxon>Oligoflexia</taxon>
        <taxon>Oligoflexales</taxon>
        <taxon>Pseudobacteriovoracaceae</taxon>
        <taxon>Pseudobacteriovorax</taxon>
    </lineage>
</organism>
<dbReference type="STRING" id="1513793.SAMN06296036_10445"/>
<keyword evidence="3" id="KW-1185">Reference proteome</keyword>
<dbReference type="Pfam" id="PF13672">
    <property type="entry name" value="PP2C_2"/>
    <property type="match status" value="1"/>
</dbReference>
<evidence type="ECO:0000259" key="1">
    <source>
        <dbReference type="PROSITE" id="PS51746"/>
    </source>
</evidence>
<dbReference type="SMART" id="SM00331">
    <property type="entry name" value="PP2C_SIG"/>
    <property type="match status" value="1"/>
</dbReference>